<feature type="non-terminal residue" evidence="1">
    <location>
        <position position="246"/>
    </location>
</feature>
<proteinExistence type="predicted"/>
<dbReference type="Proteomes" id="UP001145114">
    <property type="component" value="Unassembled WGS sequence"/>
</dbReference>
<accession>A0ACC1HEG8</accession>
<organism evidence="1 2">
    <name type="scientific">Spiromyces aspiralis</name>
    <dbReference type="NCBI Taxonomy" id="68401"/>
    <lineage>
        <taxon>Eukaryota</taxon>
        <taxon>Fungi</taxon>
        <taxon>Fungi incertae sedis</taxon>
        <taxon>Zoopagomycota</taxon>
        <taxon>Kickxellomycotina</taxon>
        <taxon>Kickxellomycetes</taxon>
        <taxon>Kickxellales</taxon>
        <taxon>Kickxellaceae</taxon>
        <taxon>Spiromyces</taxon>
    </lineage>
</organism>
<reference evidence="1" key="1">
    <citation type="submission" date="2022-06" db="EMBL/GenBank/DDBJ databases">
        <title>Phylogenomic reconstructions and comparative analyses of Kickxellomycotina fungi.</title>
        <authorList>
            <person name="Reynolds N.K."/>
            <person name="Stajich J.E."/>
            <person name="Barry K."/>
            <person name="Grigoriev I.V."/>
            <person name="Crous P."/>
            <person name="Smith M.E."/>
        </authorList>
    </citation>
    <scope>NUCLEOTIDE SEQUENCE</scope>
    <source>
        <strain evidence="1">RSA 2271</strain>
    </source>
</reference>
<evidence type="ECO:0000313" key="1">
    <source>
        <dbReference type="EMBL" id="KAJ1674385.1"/>
    </source>
</evidence>
<comment type="caution">
    <text evidence="1">The sequence shown here is derived from an EMBL/GenBank/DDBJ whole genome shotgun (WGS) entry which is preliminary data.</text>
</comment>
<sequence length="246" mass="28572">VPEAKVTGSKVRVGSSSWPKSIKENLLLVDKSYILPQIVDNDDPILLTRPRRFGKTMCLTMFEDFFGVPRGETLEEKKARYKDMKIGADPEFIKKRCGQYPVIRLDLKANLFDVLDDLLERFPEIDEDVRKKVEKEEADKKAKKEAEKEVGKKDGEEIDEKTEAANRIRLLTKRKERLDWNRTHMRTDVTSCIKLLKSLVQFLNTYHDRACILLIDEFDTPIINADEDNRNAIKNHIRNMLAPIVK</sequence>
<protein>
    <submittedName>
        <fullName evidence="1">Uncharacterized protein</fullName>
    </submittedName>
</protein>
<gene>
    <name evidence="1" type="ORF">EV182_003382</name>
</gene>
<evidence type="ECO:0000313" key="2">
    <source>
        <dbReference type="Proteomes" id="UP001145114"/>
    </source>
</evidence>
<keyword evidence="2" id="KW-1185">Reference proteome</keyword>
<dbReference type="EMBL" id="JAMZIH010006009">
    <property type="protein sequence ID" value="KAJ1674385.1"/>
    <property type="molecule type" value="Genomic_DNA"/>
</dbReference>
<name>A0ACC1HEG8_9FUNG</name>
<feature type="non-terminal residue" evidence="1">
    <location>
        <position position="1"/>
    </location>
</feature>